<comment type="subunit">
    <text evidence="7">Homodimer.</text>
</comment>
<evidence type="ECO:0000313" key="9">
    <source>
        <dbReference type="EMBL" id="SUX41700.1"/>
    </source>
</evidence>
<dbReference type="GO" id="GO:0019305">
    <property type="term" value="P:dTDP-rhamnose biosynthetic process"/>
    <property type="evidence" value="ECO:0007669"/>
    <property type="project" value="UniProtKB-UniRule"/>
</dbReference>
<keyword evidence="7 9" id="KW-0413">Isomerase</keyword>
<proteinExistence type="inferred from homology"/>
<dbReference type="Proteomes" id="UP000185725">
    <property type="component" value="Unassembled WGS sequence"/>
</dbReference>
<dbReference type="NCBIfam" id="TIGR01221">
    <property type="entry name" value="rmlC"/>
    <property type="match status" value="1"/>
</dbReference>
<evidence type="ECO:0000256" key="5">
    <source>
        <dbReference type="PIRSR" id="PIRSR600888-1"/>
    </source>
</evidence>
<dbReference type="GO" id="GO:0005829">
    <property type="term" value="C:cytosol"/>
    <property type="evidence" value="ECO:0007669"/>
    <property type="project" value="TreeGrafter"/>
</dbReference>
<dbReference type="UniPathway" id="UPA00124"/>
<evidence type="ECO:0000256" key="6">
    <source>
        <dbReference type="PIRSR" id="PIRSR600888-3"/>
    </source>
</evidence>
<feature type="active site" description="Proton donor" evidence="5">
    <location>
        <position position="156"/>
    </location>
</feature>
<keyword evidence="10" id="KW-1185">Reference proteome</keyword>
<feature type="site" description="Participates in a stacking interaction with the thymidine ring of dTDP-4-oxo-6-deoxyglucose" evidence="6">
    <location>
        <position position="162"/>
    </location>
</feature>
<dbReference type="Proteomes" id="UP000255231">
    <property type="component" value="Unassembled WGS sequence"/>
</dbReference>
<evidence type="ECO:0000256" key="3">
    <source>
        <dbReference type="ARBA" id="ARBA00012098"/>
    </source>
</evidence>
<dbReference type="Pfam" id="PF00908">
    <property type="entry name" value="dTDP_sugar_isom"/>
    <property type="match status" value="1"/>
</dbReference>
<accession>A0A381F549</accession>
<gene>
    <name evidence="9" type="primary">rfbC</name>
    <name evidence="9" type="ORF">NCTC13560_00500</name>
    <name evidence="8" type="ORF">SAMN05421682_11359</name>
</gene>
<dbReference type="InterPro" id="IPR014710">
    <property type="entry name" value="RmlC-like_jellyroll"/>
</dbReference>
<comment type="pathway">
    <text evidence="7">Carbohydrate biosynthesis; dTDP-L-rhamnose biosynthesis.</text>
</comment>
<dbReference type="InterPro" id="IPR000888">
    <property type="entry name" value="RmlC-like"/>
</dbReference>
<dbReference type="SUPFAM" id="SSF51182">
    <property type="entry name" value="RmlC-like cupins"/>
    <property type="match status" value="1"/>
</dbReference>
<evidence type="ECO:0000313" key="10">
    <source>
        <dbReference type="Proteomes" id="UP000185725"/>
    </source>
</evidence>
<comment type="catalytic activity">
    <reaction evidence="1 7">
        <text>dTDP-4-dehydro-6-deoxy-alpha-D-glucose = dTDP-4-dehydro-beta-L-rhamnose</text>
        <dbReference type="Rhea" id="RHEA:16969"/>
        <dbReference type="ChEBI" id="CHEBI:57649"/>
        <dbReference type="ChEBI" id="CHEBI:62830"/>
        <dbReference type="EC" id="5.1.3.13"/>
    </reaction>
</comment>
<dbReference type="GO" id="GO:0000271">
    <property type="term" value="P:polysaccharide biosynthetic process"/>
    <property type="evidence" value="ECO:0007669"/>
    <property type="project" value="TreeGrafter"/>
</dbReference>
<dbReference type="EMBL" id="UFVS01000001">
    <property type="protein sequence ID" value="SUX41700.1"/>
    <property type="molecule type" value="Genomic_DNA"/>
</dbReference>
<sequence>MVNNDDNIVKLVHIYLREKIYNKKMKIKQTPLKDCYIIEPTIFEDDRGYFYEKFNEQKFEELTGMNGHFVQDNISKSSYGVLRGLHLQKGDKAQAKLVSCLEGKVLDVAVDLREDSPTFGQWFSLELTGENKLQLYVPRGFGHGFSVLSETAIFSYKCDNFYDKQSEGGVLWNDTDLNIDWQLPLADIILSDKDQVLPTFALKNF</sequence>
<comment type="similarity">
    <text evidence="7">Belongs to the dTDP-4-dehydrorhamnose 3,5-epimerase family.</text>
</comment>
<feature type="active site" description="Proton acceptor" evidence="5">
    <location>
        <position position="86"/>
    </location>
</feature>
<evidence type="ECO:0000313" key="11">
    <source>
        <dbReference type="Proteomes" id="UP000255231"/>
    </source>
</evidence>
<evidence type="ECO:0000313" key="8">
    <source>
        <dbReference type="EMBL" id="SIR14677.1"/>
    </source>
</evidence>
<comment type="function">
    <text evidence="2 7">Catalyzes the epimerization of the C3' and C5'positions of dTDP-6-deoxy-D-xylo-4-hexulose, forming dTDP-6-deoxy-L-lyxo-4-hexulose.</text>
</comment>
<protein>
    <recommendedName>
        <fullName evidence="4 7">dTDP-4-dehydrorhamnose 3,5-epimerase</fullName>
        <ecNumber evidence="3 7">5.1.3.13</ecNumber>
    </recommendedName>
    <alternativeName>
        <fullName evidence="7">Thymidine diphospho-4-keto-rhamnose 3,5-epimerase</fullName>
    </alternativeName>
</protein>
<dbReference type="CDD" id="cd00438">
    <property type="entry name" value="cupin_RmlC"/>
    <property type="match status" value="1"/>
</dbReference>
<evidence type="ECO:0000256" key="4">
    <source>
        <dbReference type="ARBA" id="ARBA00019595"/>
    </source>
</evidence>
<dbReference type="AlphaFoldDB" id="A0A381F549"/>
<dbReference type="EC" id="5.1.3.13" evidence="3 7"/>
<dbReference type="EMBL" id="FTMF01000013">
    <property type="protein sequence ID" value="SIR14677.1"/>
    <property type="molecule type" value="Genomic_DNA"/>
</dbReference>
<dbReference type="GO" id="GO:0008830">
    <property type="term" value="F:dTDP-4-dehydrorhamnose 3,5-epimerase activity"/>
    <property type="evidence" value="ECO:0007669"/>
    <property type="project" value="UniProtKB-UniRule"/>
</dbReference>
<dbReference type="InterPro" id="IPR011051">
    <property type="entry name" value="RmlC_Cupin_sf"/>
</dbReference>
<organism evidence="9 11">
    <name type="scientific">Chryseobacterium indoltheticum</name>
    <dbReference type="NCBI Taxonomy" id="254"/>
    <lineage>
        <taxon>Bacteria</taxon>
        <taxon>Pseudomonadati</taxon>
        <taxon>Bacteroidota</taxon>
        <taxon>Flavobacteriia</taxon>
        <taxon>Flavobacteriales</taxon>
        <taxon>Weeksellaceae</taxon>
        <taxon>Chryseobacterium group</taxon>
        <taxon>Chryseobacterium</taxon>
    </lineage>
</organism>
<evidence type="ECO:0000256" key="1">
    <source>
        <dbReference type="ARBA" id="ARBA00001298"/>
    </source>
</evidence>
<dbReference type="PANTHER" id="PTHR21047">
    <property type="entry name" value="DTDP-6-DEOXY-D-GLUCOSE-3,5 EPIMERASE"/>
    <property type="match status" value="1"/>
</dbReference>
<reference evidence="9 11" key="2">
    <citation type="submission" date="2018-06" db="EMBL/GenBank/DDBJ databases">
        <authorList>
            <consortium name="Pathogen Informatics"/>
            <person name="Doyle S."/>
        </authorList>
    </citation>
    <scope>NUCLEOTIDE SEQUENCE [LARGE SCALE GENOMIC DNA]</scope>
    <source>
        <strain evidence="9 11">NCTC13560</strain>
    </source>
</reference>
<reference evidence="8 10" key="1">
    <citation type="submission" date="2017-01" db="EMBL/GenBank/DDBJ databases">
        <authorList>
            <person name="Varghese N."/>
            <person name="Submissions S."/>
        </authorList>
    </citation>
    <scope>NUCLEOTIDE SEQUENCE [LARGE SCALE GENOMIC DNA]</scope>
    <source>
        <strain evidence="8 10">ATCC 27950</strain>
    </source>
</reference>
<name>A0A381F549_9FLAO</name>
<evidence type="ECO:0000256" key="7">
    <source>
        <dbReference type="RuleBase" id="RU364069"/>
    </source>
</evidence>
<dbReference type="PANTHER" id="PTHR21047:SF2">
    <property type="entry name" value="THYMIDINE DIPHOSPHO-4-KETO-RHAMNOSE 3,5-EPIMERASE"/>
    <property type="match status" value="1"/>
</dbReference>
<dbReference type="Gene3D" id="2.60.120.10">
    <property type="entry name" value="Jelly Rolls"/>
    <property type="match status" value="1"/>
</dbReference>
<evidence type="ECO:0000256" key="2">
    <source>
        <dbReference type="ARBA" id="ARBA00001997"/>
    </source>
</evidence>